<dbReference type="PROSITE" id="PS00122">
    <property type="entry name" value="CARBOXYLESTERASE_B_1"/>
    <property type="match status" value="1"/>
</dbReference>
<dbReference type="Pfam" id="PF00135">
    <property type="entry name" value="COesterase"/>
    <property type="match status" value="1"/>
</dbReference>
<dbReference type="EMBL" id="CP041690">
    <property type="protein sequence ID" value="QEE20195.1"/>
    <property type="molecule type" value="Genomic_DNA"/>
</dbReference>
<gene>
    <name evidence="4" type="ORF">FNA67_08395</name>
</gene>
<keyword evidence="3" id="KW-0732">Signal</keyword>
<feature type="signal peptide" evidence="3">
    <location>
        <begin position="1"/>
        <end position="25"/>
    </location>
</feature>
<feature type="chain" id="PRO_5041746736" description="Carboxylic ester hydrolase" evidence="3">
    <location>
        <begin position="26"/>
        <end position="519"/>
    </location>
</feature>
<dbReference type="InterPro" id="IPR050309">
    <property type="entry name" value="Type-B_Carboxylest/Lipase"/>
</dbReference>
<dbReference type="AlphaFoldDB" id="A0A5B9DMN5"/>
<dbReference type="RefSeq" id="WP_147655731.1">
    <property type="nucleotide sequence ID" value="NZ_BMFM01000001.1"/>
</dbReference>
<proteinExistence type="inferred from homology"/>
<dbReference type="PROSITE" id="PS00941">
    <property type="entry name" value="CARBOXYLESTERASE_B_2"/>
    <property type="match status" value="1"/>
</dbReference>
<accession>A0A5B9DMN5</accession>
<keyword evidence="5" id="KW-1185">Reference proteome</keyword>
<dbReference type="InterPro" id="IPR002018">
    <property type="entry name" value="CarbesteraseB"/>
</dbReference>
<dbReference type="Proteomes" id="UP000321062">
    <property type="component" value="Chromosome"/>
</dbReference>
<dbReference type="Gene3D" id="3.40.50.1820">
    <property type="entry name" value="alpha/beta hydrolase"/>
    <property type="match status" value="1"/>
</dbReference>
<dbReference type="InterPro" id="IPR019819">
    <property type="entry name" value="Carboxylesterase_B_CS"/>
</dbReference>
<evidence type="ECO:0000313" key="5">
    <source>
        <dbReference type="Proteomes" id="UP000321062"/>
    </source>
</evidence>
<keyword evidence="2 3" id="KW-0378">Hydrolase</keyword>
<dbReference type="InterPro" id="IPR029058">
    <property type="entry name" value="AB_hydrolase_fold"/>
</dbReference>
<evidence type="ECO:0000256" key="3">
    <source>
        <dbReference type="RuleBase" id="RU361235"/>
    </source>
</evidence>
<dbReference type="PANTHER" id="PTHR11559">
    <property type="entry name" value="CARBOXYLESTERASE"/>
    <property type="match status" value="1"/>
</dbReference>
<dbReference type="SUPFAM" id="SSF53474">
    <property type="entry name" value="alpha/beta-Hydrolases"/>
    <property type="match status" value="1"/>
</dbReference>
<reference evidence="4 5" key="1">
    <citation type="journal article" date="2015" name="Int. J. Syst. Evol. Microbiol.">
        <title>Youhaiella tibetensis gen. nov., sp. nov., isolated from subsurface sediment.</title>
        <authorList>
            <person name="Wang Y.X."/>
            <person name="Huang F.Q."/>
            <person name="Nogi Y."/>
            <person name="Pang S.J."/>
            <person name="Wang P.K."/>
            <person name="Lv J."/>
        </authorList>
    </citation>
    <scope>NUCLEOTIDE SEQUENCE [LARGE SCALE GENOMIC DNA]</scope>
    <source>
        <strain evidence="5">fig4</strain>
    </source>
</reference>
<evidence type="ECO:0000256" key="2">
    <source>
        <dbReference type="ARBA" id="ARBA00022801"/>
    </source>
</evidence>
<protein>
    <recommendedName>
        <fullName evidence="3">Carboxylic ester hydrolase</fullName>
        <ecNumber evidence="3">3.1.1.-</ecNumber>
    </recommendedName>
</protein>
<evidence type="ECO:0000256" key="1">
    <source>
        <dbReference type="ARBA" id="ARBA00005964"/>
    </source>
</evidence>
<dbReference type="InterPro" id="IPR019826">
    <property type="entry name" value="Carboxylesterase_B_AS"/>
</dbReference>
<sequence>MQMTTLVQVAALTASLFLGVAAASAADLTTVQTTDGMVHGTEANGVISFKGIPFAAPPVGELRWRAPQPPAPWSAVLEAAEFGPACMQTDDIPKSEDCLTLNVWRPAEASKAPLAVMVWIYGGALAHGNTAQYPGDAIARQGVIMVSMNYRMGRLGYFAFPQLLEDEKTELFGNYGYYDQLAALKWVQANIGAFGGDPANVTIFGESAGGGSVLSHMVSPLSRGLFAKAILQSPGVPSARAGSLPLSSLDDAQKIAMDYARTLGIVVDGKLGLTRLRAMPVESLVDDASAAQAVAALSTGVPVPGFSSSMIDGKFLTDTPDALLKAGSWAKVPVLVGANSADLGVGVATTKDELFALFGDKADAARKLYDPDGTADFDELKVQVLADKTLVEPSRHLADLVAASGEPIWWYRFSYVATAAREQQKGTKHGFEIPYTLNVPAALVGNKVSEDDKAMGTLASAYWVSFAKTGDPNGENRPNWPEYKPGAETVFNFGNEGTGVMPDPIKARLDLWAEIYDQD</sequence>
<dbReference type="EC" id="3.1.1.-" evidence="3"/>
<name>A0A5B9DMN5_9HYPH</name>
<comment type="similarity">
    <text evidence="1 3">Belongs to the type-B carboxylesterase/lipase family.</text>
</comment>
<evidence type="ECO:0000313" key="4">
    <source>
        <dbReference type="EMBL" id="QEE20195.1"/>
    </source>
</evidence>
<dbReference type="OrthoDB" id="9775851at2"/>
<organism evidence="4 5">
    <name type="scientific">Paradevosia tibetensis</name>
    <dbReference type="NCBI Taxonomy" id="1447062"/>
    <lineage>
        <taxon>Bacteria</taxon>
        <taxon>Pseudomonadati</taxon>
        <taxon>Pseudomonadota</taxon>
        <taxon>Alphaproteobacteria</taxon>
        <taxon>Hyphomicrobiales</taxon>
        <taxon>Devosiaceae</taxon>
        <taxon>Paradevosia</taxon>
    </lineage>
</organism>
<dbReference type="GO" id="GO:0016787">
    <property type="term" value="F:hydrolase activity"/>
    <property type="evidence" value="ECO:0007669"/>
    <property type="project" value="UniProtKB-KW"/>
</dbReference>
<dbReference type="KEGG" id="yti:FNA67_08395"/>